<comment type="caution">
    <text evidence="1">The sequence shown here is derived from an EMBL/GenBank/DDBJ whole genome shotgun (WGS) entry which is preliminary data.</text>
</comment>
<dbReference type="OrthoDB" id="270332at2"/>
<reference evidence="1 2" key="1">
    <citation type="submission" date="2016-05" db="EMBL/GenBank/DDBJ databases">
        <title>Complete genome sequence of Novosphingobium guangzhouense SA925(T).</title>
        <authorList>
            <person name="Sha S."/>
        </authorList>
    </citation>
    <scope>NUCLEOTIDE SEQUENCE [LARGE SCALE GENOMIC DNA]</scope>
    <source>
        <strain evidence="1 2">SA925</strain>
    </source>
</reference>
<dbReference type="EMBL" id="LYMM01000043">
    <property type="protein sequence ID" value="PNU03788.1"/>
    <property type="molecule type" value="Genomic_DNA"/>
</dbReference>
<protein>
    <submittedName>
        <fullName evidence="1">Uncharacterized protein</fullName>
    </submittedName>
</protein>
<proteinExistence type="predicted"/>
<sequence length="81" mass="8832">MIAAAQKGPGIATPGLGGAILAPALVNGTRRLEIRNYRLEDPERLKARGAFSEVIQYRTRLFVPLDQSNEVVEAIVAMTRI</sequence>
<keyword evidence="2" id="KW-1185">Reference proteome</keyword>
<dbReference type="RefSeq" id="WP_103096926.1">
    <property type="nucleotide sequence ID" value="NZ_LYMM01000043.1"/>
</dbReference>
<evidence type="ECO:0000313" key="2">
    <source>
        <dbReference type="Proteomes" id="UP000236327"/>
    </source>
</evidence>
<organism evidence="1 2">
    <name type="scientific">Novosphingobium guangzhouense</name>
    <dbReference type="NCBI Taxonomy" id="1850347"/>
    <lineage>
        <taxon>Bacteria</taxon>
        <taxon>Pseudomonadati</taxon>
        <taxon>Pseudomonadota</taxon>
        <taxon>Alphaproteobacteria</taxon>
        <taxon>Sphingomonadales</taxon>
        <taxon>Sphingomonadaceae</taxon>
        <taxon>Novosphingobium</taxon>
    </lineage>
</organism>
<dbReference type="AlphaFoldDB" id="A0A2K2FYF5"/>
<accession>A0A2K2FYF5</accession>
<name>A0A2K2FYF5_9SPHN</name>
<dbReference type="Proteomes" id="UP000236327">
    <property type="component" value="Unassembled WGS sequence"/>
</dbReference>
<gene>
    <name evidence="1" type="ORF">A8V01_22275</name>
</gene>
<evidence type="ECO:0000313" key="1">
    <source>
        <dbReference type="EMBL" id="PNU03788.1"/>
    </source>
</evidence>